<keyword evidence="2" id="KW-1185">Reference proteome</keyword>
<dbReference type="AlphaFoldDB" id="A0A2H3C7B3"/>
<sequence length="222" mass="25052">MATVAIAFRLCTRTRLHQAGHTQDDSGYHLDKVAGMASLQWPMSIPAYYENQFLEDAWSALVNATSEHVRGSLFFLYPEPGNTGTKWRPSWDQLIPPTWRGSSKSRVFRDTQDNNDQCHARCIEKGFVPGLAGRGTPGEDHQHGELLVEDAGGTTYAFKSIANPRYPIPEGTYTFIKDARGSRWVIGRRLPEKSFEKMSLFEIKNTGKLSKLSKRYSLKILV</sequence>
<evidence type="ECO:0000313" key="2">
    <source>
        <dbReference type="Proteomes" id="UP000218334"/>
    </source>
</evidence>
<name>A0A2H3C7B3_9AGAR</name>
<accession>A0A2H3C7B3</accession>
<reference evidence="2" key="1">
    <citation type="journal article" date="2017" name="Nat. Ecol. Evol.">
        <title>Genome expansion and lineage-specific genetic innovations in the forest pathogenic fungi Armillaria.</title>
        <authorList>
            <person name="Sipos G."/>
            <person name="Prasanna A.N."/>
            <person name="Walter M.C."/>
            <person name="O'Connor E."/>
            <person name="Balint B."/>
            <person name="Krizsan K."/>
            <person name="Kiss B."/>
            <person name="Hess J."/>
            <person name="Varga T."/>
            <person name="Slot J."/>
            <person name="Riley R."/>
            <person name="Boka B."/>
            <person name="Rigling D."/>
            <person name="Barry K."/>
            <person name="Lee J."/>
            <person name="Mihaltcheva S."/>
            <person name="LaButti K."/>
            <person name="Lipzen A."/>
            <person name="Waldron R."/>
            <person name="Moloney N.M."/>
            <person name="Sperisen C."/>
            <person name="Kredics L."/>
            <person name="Vagvoelgyi C."/>
            <person name="Patrignani A."/>
            <person name="Fitzpatrick D."/>
            <person name="Nagy I."/>
            <person name="Doyle S."/>
            <person name="Anderson J.B."/>
            <person name="Grigoriev I.V."/>
            <person name="Gueldener U."/>
            <person name="Muensterkoetter M."/>
            <person name="Nagy L.G."/>
        </authorList>
    </citation>
    <scope>NUCLEOTIDE SEQUENCE [LARGE SCALE GENOMIC DNA]</scope>
    <source>
        <strain evidence="2">28-4</strain>
    </source>
</reference>
<dbReference type="EMBL" id="KZ293415">
    <property type="protein sequence ID" value="PBK77780.1"/>
    <property type="molecule type" value="Genomic_DNA"/>
</dbReference>
<gene>
    <name evidence="1" type="ORF">ARMSODRAFT_8701</name>
</gene>
<dbReference type="Proteomes" id="UP000218334">
    <property type="component" value="Unassembled WGS sequence"/>
</dbReference>
<protein>
    <submittedName>
        <fullName evidence="1">Uncharacterized protein</fullName>
    </submittedName>
</protein>
<proteinExistence type="predicted"/>
<organism evidence="1 2">
    <name type="scientific">Armillaria solidipes</name>
    <dbReference type="NCBI Taxonomy" id="1076256"/>
    <lineage>
        <taxon>Eukaryota</taxon>
        <taxon>Fungi</taxon>
        <taxon>Dikarya</taxon>
        <taxon>Basidiomycota</taxon>
        <taxon>Agaricomycotina</taxon>
        <taxon>Agaricomycetes</taxon>
        <taxon>Agaricomycetidae</taxon>
        <taxon>Agaricales</taxon>
        <taxon>Marasmiineae</taxon>
        <taxon>Physalacriaceae</taxon>
        <taxon>Armillaria</taxon>
    </lineage>
</organism>
<dbReference type="STRING" id="1076256.A0A2H3C7B3"/>
<evidence type="ECO:0000313" key="1">
    <source>
        <dbReference type="EMBL" id="PBK77780.1"/>
    </source>
</evidence>